<dbReference type="HOGENOM" id="CLU_575117_0_0_1"/>
<name>A0A0C9V6A8_SPHS4</name>
<feature type="compositionally biased region" description="Polar residues" evidence="1">
    <location>
        <begin position="281"/>
        <end position="300"/>
    </location>
</feature>
<gene>
    <name evidence="2" type="ORF">M422DRAFT_265221</name>
</gene>
<accession>A0A0C9V6A8</accession>
<proteinExistence type="predicted"/>
<keyword evidence="3" id="KW-1185">Reference proteome</keyword>
<dbReference type="Proteomes" id="UP000054279">
    <property type="component" value="Unassembled WGS sequence"/>
</dbReference>
<sequence>MLYSCIFGTFVVKAGEVHLTAQSEYAVYTSSILTEDTDYFVPVKIYHKVKQGTLCSFLQDGSNVLLYGSILSQSCGRPLVIEAFNLLPYGEIPNNTDGSFPIFLPRLTVLGHVEGVVYNSEGGKDFKVRSISLVKENRQFSCFMAVCDSSFHSIRADLLREGCMIGVIGPICYKHENDMPSIHIEVVTHQAEINLNSISSISDISSVGEDDYDRPIIRLRTMDDYAGMEHSACLAVNSALLENYVEQGTPITPTFLEDHSTSAAVEEFPFHSSGSPDLGHSTGNTMPVDNSVSTSEETRPTISMRQEAIESPINMDDDLIVVDKQEVQDGKPRTELVYIGGRACTPHPWNPKPLTEYVTIDDVQSPADTTVDEVDQSHQFYTGVVCPTERPKSPLHIIISPFKLQESEHDRASKAIKRLREEANLDTRPRRRVKCSTSLEATTAECRSWIQIRSKSPETMKWGSNPDYAGDSNSI</sequence>
<evidence type="ECO:0000256" key="1">
    <source>
        <dbReference type="SAM" id="MobiDB-lite"/>
    </source>
</evidence>
<reference evidence="2 3" key="1">
    <citation type="submission" date="2014-06" db="EMBL/GenBank/DDBJ databases">
        <title>Evolutionary Origins and Diversification of the Mycorrhizal Mutualists.</title>
        <authorList>
            <consortium name="DOE Joint Genome Institute"/>
            <consortium name="Mycorrhizal Genomics Consortium"/>
            <person name="Kohler A."/>
            <person name="Kuo A."/>
            <person name="Nagy L.G."/>
            <person name="Floudas D."/>
            <person name="Copeland A."/>
            <person name="Barry K.W."/>
            <person name="Cichocki N."/>
            <person name="Veneault-Fourrey C."/>
            <person name="LaButti K."/>
            <person name="Lindquist E.A."/>
            <person name="Lipzen A."/>
            <person name="Lundell T."/>
            <person name="Morin E."/>
            <person name="Murat C."/>
            <person name="Riley R."/>
            <person name="Ohm R."/>
            <person name="Sun H."/>
            <person name="Tunlid A."/>
            <person name="Henrissat B."/>
            <person name="Grigoriev I.V."/>
            <person name="Hibbett D.S."/>
            <person name="Martin F."/>
        </authorList>
    </citation>
    <scope>NUCLEOTIDE SEQUENCE [LARGE SCALE GENOMIC DNA]</scope>
    <source>
        <strain evidence="2 3">SS14</strain>
    </source>
</reference>
<dbReference type="AlphaFoldDB" id="A0A0C9V6A8"/>
<evidence type="ECO:0000313" key="2">
    <source>
        <dbReference type="EMBL" id="KIJ32886.1"/>
    </source>
</evidence>
<evidence type="ECO:0000313" key="3">
    <source>
        <dbReference type="Proteomes" id="UP000054279"/>
    </source>
</evidence>
<organism evidence="2 3">
    <name type="scientific">Sphaerobolus stellatus (strain SS14)</name>
    <dbReference type="NCBI Taxonomy" id="990650"/>
    <lineage>
        <taxon>Eukaryota</taxon>
        <taxon>Fungi</taxon>
        <taxon>Dikarya</taxon>
        <taxon>Basidiomycota</taxon>
        <taxon>Agaricomycotina</taxon>
        <taxon>Agaricomycetes</taxon>
        <taxon>Phallomycetidae</taxon>
        <taxon>Geastrales</taxon>
        <taxon>Sphaerobolaceae</taxon>
        <taxon>Sphaerobolus</taxon>
    </lineage>
</organism>
<dbReference type="EMBL" id="KN837220">
    <property type="protein sequence ID" value="KIJ32886.1"/>
    <property type="molecule type" value="Genomic_DNA"/>
</dbReference>
<feature type="region of interest" description="Disordered" evidence="1">
    <location>
        <begin position="272"/>
        <end position="300"/>
    </location>
</feature>
<protein>
    <submittedName>
        <fullName evidence="2">Uncharacterized protein</fullName>
    </submittedName>
</protein>